<name>A0A0V1HVY6_9BILA</name>
<comment type="caution">
    <text evidence="8">The sequence shown here is derived from an EMBL/GenBank/DDBJ whole genome shotgun (WGS) entry which is preliminary data.</text>
</comment>
<dbReference type="Gene3D" id="2.60.40.10">
    <property type="entry name" value="Immunoglobulins"/>
    <property type="match status" value="1"/>
</dbReference>
<dbReference type="AlphaFoldDB" id="A0A0V1HVY6"/>
<keyword evidence="2" id="KW-0472">Membrane</keyword>
<evidence type="ECO:0000313" key="9">
    <source>
        <dbReference type="Proteomes" id="UP000055024"/>
    </source>
</evidence>
<evidence type="ECO:0000259" key="7">
    <source>
        <dbReference type="Pfam" id="PF25609"/>
    </source>
</evidence>
<dbReference type="STRING" id="268475.A0A0V1HVY6"/>
<dbReference type="OrthoDB" id="5825568at2759"/>
<dbReference type="InterPro" id="IPR057755">
    <property type="entry name" value="UNC5A-D-like_N"/>
</dbReference>
<keyword evidence="5" id="KW-0325">Glycoprotein</keyword>
<sequence>MDDVGSATTSAADVQLPLKPILLQAPEDSYIVRGRQPHQQNALLTCKALYAERIKFKCNGIWVSRQMANSQQ</sequence>
<protein>
    <recommendedName>
        <fullName evidence="7">Netrin receptor UNC5A-D-like N-terminal domain-containing protein</fullName>
    </recommendedName>
</protein>
<dbReference type="Pfam" id="PF25609">
    <property type="entry name" value="Unc5_NetrinR_N"/>
    <property type="match status" value="1"/>
</dbReference>
<evidence type="ECO:0000256" key="5">
    <source>
        <dbReference type="ARBA" id="ARBA00023180"/>
    </source>
</evidence>
<dbReference type="Proteomes" id="UP000055024">
    <property type="component" value="Unassembled WGS sequence"/>
</dbReference>
<accession>A0A0V1HVY6</accession>
<feature type="domain" description="Netrin receptor UNC5A-D-like N-terminal" evidence="7">
    <location>
        <begin position="19"/>
        <end position="70"/>
    </location>
</feature>
<keyword evidence="6" id="KW-0393">Immunoglobulin domain</keyword>
<evidence type="ECO:0000313" key="8">
    <source>
        <dbReference type="EMBL" id="KRZ14343.1"/>
    </source>
</evidence>
<comment type="subcellular location">
    <subcellularLocation>
        <location evidence="1">Membrane</location>
        <topology evidence="1">Single-pass type I membrane protein</topology>
    </subcellularLocation>
</comment>
<keyword evidence="3" id="KW-1015">Disulfide bond</keyword>
<organism evidence="8 9">
    <name type="scientific">Trichinella zimbabwensis</name>
    <dbReference type="NCBI Taxonomy" id="268475"/>
    <lineage>
        <taxon>Eukaryota</taxon>
        <taxon>Metazoa</taxon>
        <taxon>Ecdysozoa</taxon>
        <taxon>Nematoda</taxon>
        <taxon>Enoplea</taxon>
        <taxon>Dorylaimia</taxon>
        <taxon>Trichinellida</taxon>
        <taxon>Trichinellidae</taxon>
        <taxon>Trichinella</taxon>
    </lineage>
</organism>
<keyword evidence="9" id="KW-1185">Reference proteome</keyword>
<dbReference type="EMBL" id="JYDP01000025">
    <property type="protein sequence ID" value="KRZ14343.1"/>
    <property type="molecule type" value="Genomic_DNA"/>
</dbReference>
<proteinExistence type="predicted"/>
<evidence type="ECO:0000256" key="6">
    <source>
        <dbReference type="ARBA" id="ARBA00023319"/>
    </source>
</evidence>
<evidence type="ECO:0000256" key="2">
    <source>
        <dbReference type="ARBA" id="ARBA00023136"/>
    </source>
</evidence>
<dbReference type="InterPro" id="IPR013783">
    <property type="entry name" value="Ig-like_fold"/>
</dbReference>
<keyword evidence="4" id="KW-0675">Receptor</keyword>
<evidence type="ECO:0000256" key="3">
    <source>
        <dbReference type="ARBA" id="ARBA00023157"/>
    </source>
</evidence>
<reference evidence="8 9" key="1">
    <citation type="submission" date="2015-01" db="EMBL/GenBank/DDBJ databases">
        <title>Evolution of Trichinella species and genotypes.</title>
        <authorList>
            <person name="Korhonen P.K."/>
            <person name="Edoardo P."/>
            <person name="Giuseppe L.R."/>
            <person name="Gasser R.B."/>
        </authorList>
    </citation>
    <scope>NUCLEOTIDE SEQUENCE [LARGE SCALE GENOMIC DNA]</scope>
    <source>
        <strain evidence="8">ISS1029</strain>
    </source>
</reference>
<evidence type="ECO:0000256" key="1">
    <source>
        <dbReference type="ARBA" id="ARBA00004479"/>
    </source>
</evidence>
<evidence type="ECO:0000256" key="4">
    <source>
        <dbReference type="ARBA" id="ARBA00023170"/>
    </source>
</evidence>
<gene>
    <name evidence="8" type="ORF">T11_1379</name>
</gene>